<dbReference type="PANTHER" id="PTHR10587:SF133">
    <property type="entry name" value="CHITIN DEACETYLASE 1-RELATED"/>
    <property type="match status" value="1"/>
</dbReference>
<feature type="domain" description="NodB homology" evidence="3">
    <location>
        <begin position="22"/>
        <end position="204"/>
    </location>
</feature>
<keyword evidence="1" id="KW-0479">Metal-binding</keyword>
<dbReference type="SUPFAM" id="SSF88713">
    <property type="entry name" value="Glycoside hydrolase/deacetylase"/>
    <property type="match status" value="1"/>
</dbReference>
<dbReference type="InterPro" id="IPR011330">
    <property type="entry name" value="Glyco_hydro/deAcase_b/a-brl"/>
</dbReference>
<reference evidence="4 5" key="1">
    <citation type="journal article" date="2012" name="Front. Microbiol.">
        <title>Redundancy and modularity in membrane-associated dissimilatory nitrate reduction in Bacillus.</title>
        <authorList>
            <person name="Heylen K."/>
            <person name="Keltjens J."/>
        </authorList>
    </citation>
    <scope>NUCLEOTIDE SEQUENCE [LARGE SCALE GENOMIC DNA]</scope>
    <source>
        <strain evidence="5">LMG 21833T</strain>
    </source>
</reference>
<dbReference type="Gene3D" id="3.20.20.370">
    <property type="entry name" value="Glycoside hydrolase/deacetylase"/>
    <property type="match status" value="1"/>
</dbReference>
<dbReference type="GO" id="GO:0046872">
    <property type="term" value="F:metal ion binding"/>
    <property type="evidence" value="ECO:0007669"/>
    <property type="project" value="UniProtKB-KW"/>
</dbReference>
<dbReference type="PATRIC" id="fig|1117379.3.peg.558"/>
<name>K6CIV0_9BACI</name>
<dbReference type="GO" id="GO:0016020">
    <property type="term" value="C:membrane"/>
    <property type="evidence" value="ECO:0007669"/>
    <property type="project" value="TreeGrafter"/>
</dbReference>
<organism evidence="4 5">
    <name type="scientific">Neobacillus bataviensis LMG 21833</name>
    <dbReference type="NCBI Taxonomy" id="1117379"/>
    <lineage>
        <taxon>Bacteria</taxon>
        <taxon>Bacillati</taxon>
        <taxon>Bacillota</taxon>
        <taxon>Bacilli</taxon>
        <taxon>Bacillales</taxon>
        <taxon>Bacillaceae</taxon>
        <taxon>Neobacillus</taxon>
    </lineage>
</organism>
<comment type="caution">
    <text evidence="4">The sequence shown here is derived from an EMBL/GenBank/DDBJ whole genome shotgun (WGS) entry which is preliminary data.</text>
</comment>
<dbReference type="Proteomes" id="UP000006316">
    <property type="component" value="Unassembled WGS sequence"/>
</dbReference>
<gene>
    <name evidence="4" type="ORF">BABA_02732</name>
</gene>
<dbReference type="InterPro" id="IPR002509">
    <property type="entry name" value="NODB_dom"/>
</dbReference>
<evidence type="ECO:0000256" key="1">
    <source>
        <dbReference type="ARBA" id="ARBA00022723"/>
    </source>
</evidence>
<dbReference type="Pfam" id="PF01522">
    <property type="entry name" value="Polysacc_deac_1"/>
    <property type="match status" value="1"/>
</dbReference>
<dbReference type="EMBL" id="AJLS01000034">
    <property type="protein sequence ID" value="EKN71055.1"/>
    <property type="molecule type" value="Genomic_DNA"/>
</dbReference>
<evidence type="ECO:0000313" key="4">
    <source>
        <dbReference type="EMBL" id="EKN71055.1"/>
    </source>
</evidence>
<keyword evidence="5" id="KW-1185">Reference proteome</keyword>
<evidence type="ECO:0000313" key="5">
    <source>
        <dbReference type="Proteomes" id="UP000006316"/>
    </source>
</evidence>
<dbReference type="GO" id="GO:0005975">
    <property type="term" value="P:carbohydrate metabolic process"/>
    <property type="evidence" value="ECO:0007669"/>
    <property type="project" value="InterPro"/>
</dbReference>
<dbReference type="InterPro" id="IPR050248">
    <property type="entry name" value="Polysacc_deacetylase_ArnD"/>
</dbReference>
<dbReference type="AlphaFoldDB" id="K6CIV0"/>
<sequence length="214" mass="24338">MIKREQVEPTGHVIWDVATHKKVIALTFDDGPDPVYTPQILALLEKYGAHATFFQIGNRMELYPDVVEQVVEAGHELGNHSMTHPYENKVGFQQMRHEVVLADRIIQKYQPNHPKLFRPPGGYLDNSLLQEARELGYRVVLWSYHQELKDWSLPGALNIANHVISHARNGDIILLHDGGGDRSQTLQALKIFLPALKEKGYNFVTVSELLSNKE</sequence>
<dbReference type="PANTHER" id="PTHR10587">
    <property type="entry name" value="GLYCOSYL TRANSFERASE-RELATED"/>
    <property type="match status" value="1"/>
</dbReference>
<dbReference type="GO" id="GO:0016810">
    <property type="term" value="F:hydrolase activity, acting on carbon-nitrogen (but not peptide) bonds"/>
    <property type="evidence" value="ECO:0007669"/>
    <property type="project" value="InterPro"/>
</dbReference>
<dbReference type="PROSITE" id="PS51677">
    <property type="entry name" value="NODB"/>
    <property type="match status" value="1"/>
</dbReference>
<protein>
    <submittedName>
        <fullName evidence="4">Putative polysaccharide deacetylase</fullName>
    </submittedName>
</protein>
<evidence type="ECO:0000256" key="2">
    <source>
        <dbReference type="ARBA" id="ARBA00022801"/>
    </source>
</evidence>
<accession>K6CIV0</accession>
<dbReference type="STRING" id="1117379.BABA_02732"/>
<evidence type="ECO:0000259" key="3">
    <source>
        <dbReference type="PROSITE" id="PS51677"/>
    </source>
</evidence>
<keyword evidence="2" id="KW-0378">Hydrolase</keyword>
<proteinExistence type="predicted"/>
<dbReference type="eggNOG" id="COG0726">
    <property type="taxonomic scope" value="Bacteria"/>
</dbReference>